<dbReference type="AlphaFoldDB" id="A0A5B7FWW4"/>
<sequence length="83" mass="9294">MTTETVVRHSCRCGLNVCAAGYGCCNAKTAVRHETFVLGESLLVRYCHQKALNNCVKEGQPEPRINQQSECVLRRAILNRQTD</sequence>
<dbReference type="Proteomes" id="UP000324222">
    <property type="component" value="Unassembled WGS sequence"/>
</dbReference>
<dbReference type="EMBL" id="VSRR010009942">
    <property type="protein sequence ID" value="MPC51092.1"/>
    <property type="molecule type" value="Genomic_DNA"/>
</dbReference>
<protein>
    <submittedName>
        <fullName evidence="1">Uncharacterized protein</fullName>
    </submittedName>
</protein>
<name>A0A5B7FWW4_PORTR</name>
<evidence type="ECO:0000313" key="1">
    <source>
        <dbReference type="EMBL" id="MPC51092.1"/>
    </source>
</evidence>
<keyword evidence="2" id="KW-1185">Reference proteome</keyword>
<comment type="caution">
    <text evidence="1">The sequence shown here is derived from an EMBL/GenBank/DDBJ whole genome shotgun (WGS) entry which is preliminary data.</text>
</comment>
<proteinExistence type="predicted"/>
<reference evidence="1 2" key="1">
    <citation type="submission" date="2019-05" db="EMBL/GenBank/DDBJ databases">
        <title>Another draft genome of Portunus trituberculatus and its Hox gene families provides insights of decapod evolution.</title>
        <authorList>
            <person name="Jeong J.-H."/>
            <person name="Song I."/>
            <person name="Kim S."/>
            <person name="Choi T."/>
            <person name="Kim D."/>
            <person name="Ryu S."/>
            <person name="Kim W."/>
        </authorList>
    </citation>
    <scope>NUCLEOTIDE SEQUENCE [LARGE SCALE GENOMIC DNA]</scope>
    <source>
        <tissue evidence="1">Muscle</tissue>
    </source>
</reference>
<accession>A0A5B7FWW4</accession>
<organism evidence="1 2">
    <name type="scientific">Portunus trituberculatus</name>
    <name type="common">Swimming crab</name>
    <name type="synonym">Neptunus trituberculatus</name>
    <dbReference type="NCBI Taxonomy" id="210409"/>
    <lineage>
        <taxon>Eukaryota</taxon>
        <taxon>Metazoa</taxon>
        <taxon>Ecdysozoa</taxon>
        <taxon>Arthropoda</taxon>
        <taxon>Crustacea</taxon>
        <taxon>Multicrustacea</taxon>
        <taxon>Malacostraca</taxon>
        <taxon>Eumalacostraca</taxon>
        <taxon>Eucarida</taxon>
        <taxon>Decapoda</taxon>
        <taxon>Pleocyemata</taxon>
        <taxon>Brachyura</taxon>
        <taxon>Eubrachyura</taxon>
        <taxon>Portunoidea</taxon>
        <taxon>Portunidae</taxon>
        <taxon>Portuninae</taxon>
        <taxon>Portunus</taxon>
    </lineage>
</organism>
<gene>
    <name evidence="1" type="ORF">E2C01_044930</name>
</gene>
<evidence type="ECO:0000313" key="2">
    <source>
        <dbReference type="Proteomes" id="UP000324222"/>
    </source>
</evidence>